<dbReference type="EMBL" id="CP001618">
    <property type="protein sequence ID" value="ACQ80180.1"/>
    <property type="molecule type" value="Genomic_DNA"/>
</dbReference>
<dbReference type="HOGENOM" id="CLU_056890_0_1_11"/>
<evidence type="ECO:0000256" key="2">
    <source>
        <dbReference type="ARBA" id="ARBA00023315"/>
    </source>
</evidence>
<dbReference type="eggNOG" id="COG0456">
    <property type="taxonomic scope" value="Bacteria"/>
</dbReference>
<dbReference type="SUPFAM" id="SSF55729">
    <property type="entry name" value="Acyl-CoA N-acyltransferases (Nat)"/>
    <property type="match status" value="2"/>
</dbReference>
<dbReference type="Proteomes" id="UP000007962">
    <property type="component" value="Chromosome"/>
</dbReference>
<dbReference type="PANTHER" id="PTHR43420">
    <property type="entry name" value="ACETYLTRANSFERASE"/>
    <property type="match status" value="1"/>
</dbReference>
<dbReference type="OrthoDB" id="9799092at2"/>
<dbReference type="InterPro" id="IPR000182">
    <property type="entry name" value="GNAT_dom"/>
</dbReference>
<dbReference type="PROSITE" id="PS51186">
    <property type="entry name" value="GNAT"/>
    <property type="match status" value="2"/>
</dbReference>
<organism evidence="4 5">
    <name type="scientific">Beutenbergia cavernae (strain ATCC BAA-8 / DSM 12333 / CCUG 43141 / JCM 11478 / NBRC 16432 / NCIMB 13614 / HKI 0122)</name>
    <dbReference type="NCBI Taxonomy" id="471853"/>
    <lineage>
        <taxon>Bacteria</taxon>
        <taxon>Bacillati</taxon>
        <taxon>Actinomycetota</taxon>
        <taxon>Actinomycetes</taxon>
        <taxon>Micrococcales</taxon>
        <taxon>Beutenbergiaceae</taxon>
        <taxon>Beutenbergia</taxon>
    </lineage>
</organism>
<dbReference type="KEGG" id="bcv:Bcav_1924"/>
<evidence type="ECO:0000313" key="5">
    <source>
        <dbReference type="Proteomes" id="UP000007962"/>
    </source>
</evidence>
<dbReference type="STRING" id="471853.Bcav_1924"/>
<dbReference type="Pfam" id="PF00583">
    <property type="entry name" value="Acetyltransf_1"/>
    <property type="match status" value="1"/>
</dbReference>
<keyword evidence="5" id="KW-1185">Reference proteome</keyword>
<dbReference type="AlphaFoldDB" id="C5C5I9"/>
<dbReference type="CDD" id="cd04301">
    <property type="entry name" value="NAT_SF"/>
    <property type="match status" value="1"/>
</dbReference>
<dbReference type="InterPro" id="IPR050680">
    <property type="entry name" value="YpeA/RimI_acetyltransf"/>
</dbReference>
<evidence type="ECO:0000313" key="4">
    <source>
        <dbReference type="EMBL" id="ACQ80180.1"/>
    </source>
</evidence>
<dbReference type="Gene3D" id="3.40.630.30">
    <property type="match status" value="1"/>
</dbReference>
<keyword evidence="1 4" id="KW-0808">Transferase</keyword>
<proteinExistence type="predicted"/>
<reference evidence="4 5" key="1">
    <citation type="journal article" date="2009" name="Stand. Genomic Sci.">
        <title>Complete genome sequence of Beutenbergia cavernae type strain (HKI 0122).</title>
        <authorList>
            <person name="Land M."/>
            <person name="Pukall R."/>
            <person name="Abt B."/>
            <person name="Goker M."/>
            <person name="Rohde M."/>
            <person name="Glavina Del Rio T."/>
            <person name="Tice H."/>
            <person name="Copeland A."/>
            <person name="Cheng J.F."/>
            <person name="Lucas S."/>
            <person name="Chen F."/>
            <person name="Nolan M."/>
            <person name="Bruce D."/>
            <person name="Goodwin L."/>
            <person name="Pitluck S."/>
            <person name="Ivanova N."/>
            <person name="Mavromatis K."/>
            <person name="Ovchinnikova G."/>
            <person name="Pati A."/>
            <person name="Chen A."/>
            <person name="Palaniappan K."/>
            <person name="Hauser L."/>
            <person name="Chang Y.J."/>
            <person name="Jefferies C.C."/>
            <person name="Saunders E."/>
            <person name="Brettin T."/>
            <person name="Detter J.C."/>
            <person name="Han C."/>
            <person name="Chain P."/>
            <person name="Bristow J."/>
            <person name="Eisen J.A."/>
            <person name="Markowitz V."/>
            <person name="Hugenholtz P."/>
            <person name="Kyrpides N.C."/>
            <person name="Klenk H.P."/>
            <person name="Lapidus A."/>
        </authorList>
    </citation>
    <scope>NUCLEOTIDE SEQUENCE [LARGE SCALE GENOMIC DNA]</scope>
    <source>
        <strain evidence="5">ATCC BAA-8 / DSM 12333 / NBRC 16432</strain>
    </source>
</reference>
<keyword evidence="2" id="KW-0012">Acyltransferase</keyword>
<dbReference type="GO" id="GO:0016747">
    <property type="term" value="F:acyltransferase activity, transferring groups other than amino-acyl groups"/>
    <property type="evidence" value="ECO:0007669"/>
    <property type="project" value="InterPro"/>
</dbReference>
<gene>
    <name evidence="4" type="ordered locus">Bcav_1924</name>
</gene>
<accession>C5C5I9</accession>
<sequence length="340" mass="36613">MIAPLADRAAAPEVLPVPDAAGLAWAPVPAAADADLLELVRASETADATRSRTSADQVAMLFASPWFDAASDSLGGRDADGVLRAAAFVQHVPDEPDIARVVVSGTVHPDARGAGVGTGLLSWALGRARQILATMRQDLPGRISVWLEEEQVQARALHEAAGFVPVRYFHDMRRDLAQELPDVVVPAGLELVSDRVDLAEAVRLAHNEAFADHWGSQPIPRERWELWMGRVVPEWSYAILDTSGGTEEVAAYLISSKPEENWASQGWTDGHTELLGVRRAWRGRRLAPALLAAAMHAYRAAGLEFATLDVDTENPSGAHTLYGALGYERTGTSVLSVIDL</sequence>
<evidence type="ECO:0000256" key="1">
    <source>
        <dbReference type="ARBA" id="ARBA00022679"/>
    </source>
</evidence>
<name>C5C5I9_BEUC1</name>
<feature type="domain" description="N-acetyltransferase" evidence="3">
    <location>
        <begin position="35"/>
        <end position="181"/>
    </location>
</feature>
<evidence type="ECO:0000259" key="3">
    <source>
        <dbReference type="PROSITE" id="PS51186"/>
    </source>
</evidence>
<dbReference type="InterPro" id="IPR016181">
    <property type="entry name" value="Acyl_CoA_acyltransferase"/>
</dbReference>
<protein>
    <submittedName>
        <fullName evidence="4">GCN5-related protein N-acetyltransferase</fullName>
    </submittedName>
</protein>
<dbReference type="PANTHER" id="PTHR43420:SF47">
    <property type="entry name" value="N-ACETYLTRANSFERASE DOMAIN-CONTAINING PROTEIN"/>
    <property type="match status" value="1"/>
</dbReference>
<feature type="domain" description="N-acetyltransferase" evidence="3">
    <location>
        <begin position="189"/>
        <end position="340"/>
    </location>
</feature>
<dbReference type="RefSeq" id="WP_015882420.1">
    <property type="nucleotide sequence ID" value="NC_012669.1"/>
</dbReference>